<dbReference type="AlphaFoldDB" id="A0A7S8E676"/>
<dbReference type="RefSeq" id="WP_195169202.1">
    <property type="nucleotide sequence ID" value="NZ_CP062983.1"/>
</dbReference>
<name>A0A7S8E676_9CHLR</name>
<gene>
    <name evidence="3" type="ORF">G4Y79_15610</name>
</gene>
<dbReference type="InterPro" id="IPR037953">
    <property type="entry name" value="SbnI-like_N"/>
</dbReference>
<keyword evidence="1" id="KW-0547">Nucleotide-binding</keyword>
<protein>
    <submittedName>
        <fullName evidence="3">ParB N-terminal domain-containing protein</fullName>
    </submittedName>
</protein>
<dbReference type="CDD" id="cd16388">
    <property type="entry name" value="SbnI_like_N"/>
    <property type="match status" value="1"/>
</dbReference>
<keyword evidence="4" id="KW-1185">Reference proteome</keyword>
<dbReference type="InterPro" id="IPR036086">
    <property type="entry name" value="ParB/Sulfiredoxin_sf"/>
</dbReference>
<sequence>MQHPTQDAPTPTLRIIPVKDIHPHEVHDPQRSEPLIQRIAKAEYLTNPIIVTPAGDGKNYVVLDGANRYQVFSRLDYPRILAQVVDYASPHVDLHIWQHVVSHWSESNFIAELKKWEGIEVAHGWAPESEYVARLILRNGDVLSILARIDTLAQRNAILRDLVSLYQKNGTLHRSAAPDPAEVWTLYPRAIALVQFPHYQPQDILLAAQNDALLPPGVSRHIIHGRALKVNYPMADLLDESISVEQANMVLQAWLQGKLEKRAIRYYAESTYQFDE</sequence>
<dbReference type="KEGG" id="pmet:G4Y79_15610"/>
<dbReference type="SUPFAM" id="SSF110849">
    <property type="entry name" value="ParB/Sulfiredoxin"/>
    <property type="match status" value="1"/>
</dbReference>
<evidence type="ECO:0000256" key="1">
    <source>
        <dbReference type="ARBA" id="ARBA00022741"/>
    </source>
</evidence>
<dbReference type="Gene3D" id="3.90.1530.10">
    <property type="entry name" value="Conserved hypothetical protein from pyrococcus furiosus pfu- 392566-001, ParB domain"/>
    <property type="match status" value="1"/>
</dbReference>
<evidence type="ECO:0000313" key="4">
    <source>
        <dbReference type="Proteomes" id="UP000594468"/>
    </source>
</evidence>
<reference evidence="3 4" key="1">
    <citation type="submission" date="2020-02" db="EMBL/GenBank/DDBJ databases">
        <authorList>
            <person name="Zheng R.K."/>
            <person name="Sun C.M."/>
        </authorList>
    </citation>
    <scope>NUCLEOTIDE SEQUENCE [LARGE SCALE GENOMIC DNA]</scope>
    <source>
        <strain evidence="4">rifampicinis</strain>
    </source>
</reference>
<dbReference type="EMBL" id="CP062983">
    <property type="protein sequence ID" value="QPC81129.1"/>
    <property type="molecule type" value="Genomic_DNA"/>
</dbReference>
<evidence type="ECO:0000256" key="2">
    <source>
        <dbReference type="ARBA" id="ARBA00022840"/>
    </source>
</evidence>
<evidence type="ECO:0000313" key="3">
    <source>
        <dbReference type="EMBL" id="QPC81129.1"/>
    </source>
</evidence>
<organism evidence="3 4">
    <name type="scientific">Phototrophicus methaneseepsis</name>
    <dbReference type="NCBI Taxonomy" id="2710758"/>
    <lineage>
        <taxon>Bacteria</taxon>
        <taxon>Bacillati</taxon>
        <taxon>Chloroflexota</taxon>
        <taxon>Candidatus Thermofontia</taxon>
        <taxon>Phototrophicales</taxon>
        <taxon>Phototrophicaceae</taxon>
        <taxon>Phototrophicus</taxon>
    </lineage>
</organism>
<keyword evidence="2" id="KW-0067">ATP-binding</keyword>
<accession>A0A7S8E676</accession>
<dbReference type="Gene3D" id="3.30.1760.10">
    <property type="entry name" value="Conserved hypothetical protein from pyrococcus furiosus pfu- 392566-001, domain 2"/>
    <property type="match status" value="1"/>
</dbReference>
<proteinExistence type="predicted"/>
<dbReference type="GO" id="GO:0005524">
    <property type="term" value="F:ATP binding"/>
    <property type="evidence" value="ECO:0007669"/>
    <property type="project" value="UniProtKB-KW"/>
</dbReference>
<dbReference type="InterPro" id="IPR023098">
    <property type="entry name" value="SerK/SbnI_C"/>
</dbReference>
<dbReference type="Proteomes" id="UP000594468">
    <property type="component" value="Chromosome"/>
</dbReference>